<dbReference type="Pfam" id="PF06827">
    <property type="entry name" value="zf-FPG_IleRS"/>
    <property type="match status" value="1"/>
</dbReference>
<comment type="similarity">
    <text evidence="2">Belongs to the FPG family.</text>
</comment>
<dbReference type="AlphaFoldDB" id="A0A100XH05"/>
<evidence type="ECO:0000256" key="11">
    <source>
        <dbReference type="ARBA" id="ARBA00023239"/>
    </source>
</evidence>
<dbReference type="PROSITE" id="PS51068">
    <property type="entry name" value="FPG_CAT"/>
    <property type="match status" value="1"/>
</dbReference>
<evidence type="ECO:0000259" key="17">
    <source>
        <dbReference type="PROSITE" id="PS51068"/>
    </source>
</evidence>
<evidence type="ECO:0000256" key="9">
    <source>
        <dbReference type="ARBA" id="ARBA00023125"/>
    </source>
</evidence>
<dbReference type="NCBIfam" id="NF040775">
    <property type="entry name" value="endonuc_Nei2"/>
    <property type="match status" value="1"/>
</dbReference>
<dbReference type="InterPro" id="IPR015887">
    <property type="entry name" value="DNA_glyclase_Znf_dom_DNA_BS"/>
</dbReference>
<keyword evidence="18" id="KW-0540">Nuclease</keyword>
<dbReference type="Gene3D" id="3.20.190.10">
    <property type="entry name" value="MutM-like, N-terminal"/>
    <property type="match status" value="1"/>
</dbReference>
<dbReference type="SMART" id="SM01232">
    <property type="entry name" value="H2TH"/>
    <property type="match status" value="1"/>
</dbReference>
<dbReference type="PANTHER" id="PTHR42697:SF1">
    <property type="entry name" value="ENDONUCLEASE 8"/>
    <property type="match status" value="1"/>
</dbReference>
<comment type="catalytic activity">
    <reaction evidence="14">
        <text>2'-deoxyribonucleotide-(2'-deoxyribose 5'-phosphate)-2'-deoxyribonucleotide-DNA = a 3'-end 2'-deoxyribonucleotide-(2,3-dehydro-2,3-deoxyribose 5'-phosphate)-DNA + a 5'-end 5'-phospho-2'-deoxyribonucleoside-DNA + H(+)</text>
        <dbReference type="Rhea" id="RHEA:66592"/>
        <dbReference type="Rhea" id="RHEA-COMP:13180"/>
        <dbReference type="Rhea" id="RHEA-COMP:16897"/>
        <dbReference type="Rhea" id="RHEA-COMP:17067"/>
        <dbReference type="ChEBI" id="CHEBI:15378"/>
        <dbReference type="ChEBI" id="CHEBI:136412"/>
        <dbReference type="ChEBI" id="CHEBI:157695"/>
        <dbReference type="ChEBI" id="CHEBI:167181"/>
        <dbReference type="EC" id="4.2.99.18"/>
    </reaction>
</comment>
<comment type="caution">
    <text evidence="18">The sequence shown here is derived from an EMBL/GenBank/DDBJ whole genome shotgun (WGS) entry which is preliminary data.</text>
</comment>
<keyword evidence="12" id="KW-0511">Multifunctional enzyme</keyword>
<reference evidence="18 19" key="1">
    <citation type="journal article" date="2016" name="Genome Announc.">
        <title>Draft Genome Sequences of Five Rapidly Growing Mycobacterium Species, M. thermoresistibile, M. fortuitum subsp. acetamidolyticum, M. canariasense, M. brisbanense, and M. novocastrense.</title>
        <authorList>
            <person name="Katahira K."/>
            <person name="Ogura Y."/>
            <person name="Gotoh Y."/>
            <person name="Hayashi T."/>
        </authorList>
    </citation>
    <scope>NUCLEOTIDE SEQUENCE [LARGE SCALE GENOMIC DNA]</scope>
    <source>
        <strain evidence="18 19">JCM6362</strain>
    </source>
</reference>
<evidence type="ECO:0000256" key="6">
    <source>
        <dbReference type="ARBA" id="ARBA00022771"/>
    </source>
</evidence>
<dbReference type="InterPro" id="IPR010979">
    <property type="entry name" value="Ribosomal_uS13-like_H2TH"/>
</dbReference>
<dbReference type="PANTHER" id="PTHR42697">
    <property type="entry name" value="ENDONUCLEASE 8"/>
    <property type="match status" value="1"/>
</dbReference>
<evidence type="ECO:0000256" key="7">
    <source>
        <dbReference type="ARBA" id="ARBA00022801"/>
    </source>
</evidence>
<dbReference type="PROSITE" id="PS51066">
    <property type="entry name" value="ZF_FPG_2"/>
    <property type="match status" value="1"/>
</dbReference>
<evidence type="ECO:0000256" key="15">
    <source>
        <dbReference type="PROSITE-ProRule" id="PRU00391"/>
    </source>
</evidence>
<keyword evidence="13" id="KW-0326">Glycosidase</keyword>
<proteinExistence type="inferred from homology"/>
<dbReference type="SUPFAM" id="SSF57716">
    <property type="entry name" value="Glucocorticoid receptor-like (DNA-binding domain)"/>
    <property type="match status" value="1"/>
</dbReference>
<dbReference type="STRING" id="1797.RMCT_3454"/>
<dbReference type="SMART" id="SM00898">
    <property type="entry name" value="Fapy_DNA_glyco"/>
    <property type="match status" value="1"/>
</dbReference>
<keyword evidence="5" id="KW-0227">DNA damage</keyword>
<dbReference type="InterPro" id="IPR035937">
    <property type="entry name" value="FPG_N"/>
</dbReference>
<dbReference type="PROSITE" id="PS01242">
    <property type="entry name" value="ZF_FPG_1"/>
    <property type="match status" value="1"/>
</dbReference>
<reference evidence="19" key="2">
    <citation type="submission" date="2016-02" db="EMBL/GenBank/DDBJ databases">
        <title>Draft genome sequence of five rapidly growing Mycobacterium species.</title>
        <authorList>
            <person name="Katahira K."/>
            <person name="Gotou Y."/>
            <person name="Iida K."/>
            <person name="Ogura Y."/>
            <person name="Hayashi T."/>
        </authorList>
    </citation>
    <scope>NUCLEOTIDE SEQUENCE [LARGE SCALE GENOMIC DNA]</scope>
    <source>
        <strain evidence="19">JCM6362</strain>
    </source>
</reference>
<dbReference type="EC" id="4.2.99.18" evidence="3"/>
<protein>
    <recommendedName>
        <fullName evidence="3">DNA-(apurinic or apyrimidinic site) lyase</fullName>
        <ecNumber evidence="3">4.2.99.18</ecNumber>
    </recommendedName>
</protein>
<keyword evidence="6 15" id="KW-0863">Zinc-finger</keyword>
<dbReference type="Pfam" id="PF06831">
    <property type="entry name" value="H2TH"/>
    <property type="match status" value="1"/>
</dbReference>
<dbReference type="SUPFAM" id="SSF46946">
    <property type="entry name" value="S13-like H2TH domain"/>
    <property type="match status" value="1"/>
</dbReference>
<evidence type="ECO:0000313" key="18">
    <source>
        <dbReference type="EMBL" id="GAT16485.1"/>
    </source>
</evidence>
<dbReference type="InterPro" id="IPR015886">
    <property type="entry name" value="H2TH_FPG"/>
</dbReference>
<evidence type="ECO:0000256" key="8">
    <source>
        <dbReference type="ARBA" id="ARBA00022833"/>
    </source>
</evidence>
<evidence type="ECO:0000256" key="13">
    <source>
        <dbReference type="ARBA" id="ARBA00023295"/>
    </source>
</evidence>
<keyword evidence="10" id="KW-0234">DNA repair</keyword>
<evidence type="ECO:0000256" key="10">
    <source>
        <dbReference type="ARBA" id="ARBA00023204"/>
    </source>
</evidence>
<feature type="domain" description="FPG-type" evidence="16">
    <location>
        <begin position="227"/>
        <end position="261"/>
    </location>
</feature>
<comment type="cofactor">
    <cofactor evidence="1">
        <name>Zn(2+)</name>
        <dbReference type="ChEBI" id="CHEBI:29105"/>
    </cofactor>
</comment>
<dbReference type="GO" id="GO:0006284">
    <property type="term" value="P:base-excision repair"/>
    <property type="evidence" value="ECO:0007669"/>
    <property type="project" value="InterPro"/>
</dbReference>
<keyword evidence="7" id="KW-0378">Hydrolase</keyword>
<dbReference type="InterPro" id="IPR012319">
    <property type="entry name" value="FPG_cat"/>
</dbReference>
<dbReference type="CDD" id="cd08971">
    <property type="entry name" value="AcNei2_N"/>
    <property type="match status" value="1"/>
</dbReference>
<dbReference type="InterPro" id="IPR044090">
    <property type="entry name" value="Nei2_N"/>
</dbReference>
<dbReference type="GO" id="GO:0140078">
    <property type="term" value="F:class I DNA-(apurinic or apyrimidinic site) endonuclease activity"/>
    <property type="evidence" value="ECO:0007669"/>
    <property type="project" value="UniProtKB-EC"/>
</dbReference>
<dbReference type="GO" id="GO:0000703">
    <property type="term" value="F:oxidized pyrimidine nucleobase lesion DNA N-glycosylase activity"/>
    <property type="evidence" value="ECO:0007669"/>
    <property type="project" value="TreeGrafter"/>
</dbReference>
<dbReference type="Pfam" id="PF01149">
    <property type="entry name" value="Fapy_DNA_glyco"/>
    <property type="match status" value="1"/>
</dbReference>
<evidence type="ECO:0000256" key="3">
    <source>
        <dbReference type="ARBA" id="ARBA00012720"/>
    </source>
</evidence>
<dbReference type="GO" id="GO:0008270">
    <property type="term" value="F:zinc ion binding"/>
    <property type="evidence" value="ECO:0007669"/>
    <property type="project" value="UniProtKB-KW"/>
</dbReference>
<evidence type="ECO:0000256" key="14">
    <source>
        <dbReference type="ARBA" id="ARBA00044632"/>
    </source>
</evidence>
<evidence type="ECO:0000256" key="4">
    <source>
        <dbReference type="ARBA" id="ARBA00022723"/>
    </source>
</evidence>
<keyword evidence="4" id="KW-0479">Metal-binding</keyword>
<evidence type="ECO:0000256" key="1">
    <source>
        <dbReference type="ARBA" id="ARBA00001947"/>
    </source>
</evidence>
<dbReference type="InterPro" id="IPR010663">
    <property type="entry name" value="Znf_FPG/IleRS"/>
</dbReference>
<sequence length="261" mass="28876">MPEGDTVWRTAEMLRVGLTGKTLTRCDIRVPRYATVDLAGLRVDEVLSRGKHLFIRVADASIHSHLKMDGSWRVHPLNRPSRAGHRIRILLEAAGGPGSDIEPVQAVGIDLGVLQVLDRRHDMDVVAHLGPDLLGPDWDAEVAAANLTADPDRPLAEALLDQRVLAGVGNVYCNELCFVTGHLPTTAAGAVTDPVRMMQRARDMLWLNRTRWNRTTTGDTRQGRDLWVYGRGGKPCRRCGTLIARDAGGERVSYWCPHCQR</sequence>
<keyword evidence="9" id="KW-0238">DNA-binding</keyword>
<evidence type="ECO:0000256" key="2">
    <source>
        <dbReference type="ARBA" id="ARBA00009409"/>
    </source>
</evidence>
<evidence type="ECO:0000256" key="5">
    <source>
        <dbReference type="ARBA" id="ARBA00022763"/>
    </source>
</evidence>
<evidence type="ECO:0000313" key="19">
    <source>
        <dbReference type="Proteomes" id="UP000069654"/>
    </source>
</evidence>
<organism evidence="18 19">
    <name type="scientific">Mycolicibacterium thermoresistibile</name>
    <name type="common">Mycobacterium thermoresistibile</name>
    <dbReference type="NCBI Taxonomy" id="1797"/>
    <lineage>
        <taxon>Bacteria</taxon>
        <taxon>Bacillati</taxon>
        <taxon>Actinomycetota</taxon>
        <taxon>Actinomycetes</taxon>
        <taxon>Mycobacteriales</taxon>
        <taxon>Mycobacteriaceae</taxon>
        <taxon>Mycolicibacterium</taxon>
    </lineage>
</organism>
<dbReference type="EMBL" id="BCTB01000045">
    <property type="protein sequence ID" value="GAT16485.1"/>
    <property type="molecule type" value="Genomic_DNA"/>
</dbReference>
<evidence type="ECO:0000256" key="12">
    <source>
        <dbReference type="ARBA" id="ARBA00023268"/>
    </source>
</evidence>
<keyword evidence="11" id="KW-0456">Lyase</keyword>
<dbReference type="GO" id="GO:0003684">
    <property type="term" value="F:damaged DNA binding"/>
    <property type="evidence" value="ECO:0007669"/>
    <property type="project" value="InterPro"/>
</dbReference>
<name>A0A100XH05_MYCTH</name>
<feature type="domain" description="Formamidopyrimidine-DNA glycosylase catalytic" evidence="17">
    <location>
        <begin position="2"/>
        <end position="96"/>
    </location>
</feature>
<gene>
    <name evidence="18" type="ORF">RMCT_3454</name>
</gene>
<dbReference type="SUPFAM" id="SSF81624">
    <property type="entry name" value="N-terminal domain of MutM-like DNA repair proteins"/>
    <property type="match status" value="1"/>
</dbReference>
<dbReference type="Proteomes" id="UP000069654">
    <property type="component" value="Unassembled WGS sequence"/>
</dbReference>
<dbReference type="InterPro" id="IPR054878">
    <property type="entry name" value="Endonuc_Nei2"/>
</dbReference>
<evidence type="ECO:0000259" key="16">
    <source>
        <dbReference type="PROSITE" id="PS51066"/>
    </source>
</evidence>
<dbReference type="OMA" id="YKSELCF"/>
<dbReference type="RefSeq" id="WP_003923620.1">
    <property type="nucleotide sequence ID" value="NZ_BCTB01000045.1"/>
</dbReference>
<dbReference type="InterPro" id="IPR000214">
    <property type="entry name" value="Znf_DNA_glyclase/AP_lyase"/>
</dbReference>
<dbReference type="Gene3D" id="1.10.8.50">
    <property type="match status" value="1"/>
</dbReference>
<dbReference type="OrthoDB" id="9800855at2"/>
<keyword evidence="8" id="KW-0862">Zinc</keyword>
<accession>A0A100XH05</accession>
<keyword evidence="18" id="KW-0255">Endonuclease</keyword>